<dbReference type="AlphaFoldDB" id="A0A1H3ZD41"/>
<dbReference type="STRING" id="408074.SAMN05660909_01148"/>
<dbReference type="InterPro" id="IPR024746">
    <property type="entry name" value="Glyco_hydro_100"/>
</dbReference>
<evidence type="ECO:0000256" key="1">
    <source>
        <dbReference type="ARBA" id="ARBA00000094"/>
    </source>
</evidence>
<keyword evidence="6" id="KW-0326">Glycosidase</keyword>
<name>A0A1H3ZD41_9BACT</name>
<comment type="similarity">
    <text evidence="2">Belongs to the glycosyl hydrolase 100 family.</text>
</comment>
<evidence type="ECO:0000256" key="5">
    <source>
        <dbReference type="ARBA" id="ARBA00023277"/>
    </source>
</evidence>
<dbReference type="GO" id="GO:0033926">
    <property type="term" value="F:endo-alpha-N-acetylgalactosaminidase activity"/>
    <property type="evidence" value="ECO:0007669"/>
    <property type="project" value="InterPro"/>
</dbReference>
<dbReference type="Proteomes" id="UP000199656">
    <property type="component" value="Unassembled WGS sequence"/>
</dbReference>
<evidence type="ECO:0000256" key="6">
    <source>
        <dbReference type="ARBA" id="ARBA00023295"/>
    </source>
</evidence>
<evidence type="ECO:0000256" key="2">
    <source>
        <dbReference type="ARBA" id="ARBA00007671"/>
    </source>
</evidence>
<protein>
    <recommendedName>
        <fullName evidence="3">beta-fructofuranosidase</fullName>
        <ecNumber evidence="3">3.2.1.26</ecNumber>
    </recommendedName>
</protein>
<dbReference type="InterPro" id="IPR008928">
    <property type="entry name" value="6-hairpin_glycosidase_sf"/>
</dbReference>
<gene>
    <name evidence="7" type="ORF">SAMN05660909_01148</name>
</gene>
<dbReference type="InterPro" id="IPR012341">
    <property type="entry name" value="6hp_glycosidase-like_sf"/>
</dbReference>
<comment type="catalytic activity">
    <reaction evidence="1">
        <text>Hydrolysis of terminal non-reducing beta-D-fructofuranoside residues in beta-D-fructofuranosides.</text>
        <dbReference type="EC" id="3.2.1.26"/>
    </reaction>
</comment>
<evidence type="ECO:0000256" key="4">
    <source>
        <dbReference type="ARBA" id="ARBA00022801"/>
    </source>
</evidence>
<dbReference type="SUPFAM" id="SSF48208">
    <property type="entry name" value="Six-hairpin glycosidases"/>
    <property type="match status" value="1"/>
</dbReference>
<evidence type="ECO:0000313" key="7">
    <source>
        <dbReference type="EMBL" id="SEA21294.1"/>
    </source>
</evidence>
<reference evidence="8" key="1">
    <citation type="submission" date="2016-10" db="EMBL/GenBank/DDBJ databases">
        <authorList>
            <person name="Varghese N."/>
            <person name="Submissions S."/>
        </authorList>
    </citation>
    <scope>NUCLEOTIDE SEQUENCE [LARGE SCALE GENOMIC DNA]</scope>
    <source>
        <strain evidence="8">DSM 23920</strain>
    </source>
</reference>
<dbReference type="EC" id="3.2.1.26" evidence="3"/>
<dbReference type="EMBL" id="FNRL01000004">
    <property type="protein sequence ID" value="SEA21294.1"/>
    <property type="molecule type" value="Genomic_DNA"/>
</dbReference>
<dbReference type="Gene3D" id="1.50.10.10">
    <property type="match status" value="1"/>
</dbReference>
<organism evidence="7 8">
    <name type="scientific">Chitinophaga terrae</name>
    <name type="common">ex Kim and Jung 2007</name>
    <dbReference type="NCBI Taxonomy" id="408074"/>
    <lineage>
        <taxon>Bacteria</taxon>
        <taxon>Pseudomonadati</taxon>
        <taxon>Bacteroidota</taxon>
        <taxon>Chitinophagia</taxon>
        <taxon>Chitinophagales</taxon>
        <taxon>Chitinophagaceae</taxon>
        <taxon>Chitinophaga</taxon>
    </lineage>
</organism>
<dbReference type="Pfam" id="PF12899">
    <property type="entry name" value="Glyco_hydro_100"/>
    <property type="match status" value="1"/>
</dbReference>
<dbReference type="GO" id="GO:0004564">
    <property type="term" value="F:beta-fructofuranosidase activity"/>
    <property type="evidence" value="ECO:0007669"/>
    <property type="project" value="UniProtKB-EC"/>
</dbReference>
<dbReference type="OrthoDB" id="49490at2"/>
<accession>A0A1H3ZD41</accession>
<keyword evidence="4" id="KW-0378">Hydrolase</keyword>
<evidence type="ECO:0000256" key="3">
    <source>
        <dbReference type="ARBA" id="ARBA00012758"/>
    </source>
</evidence>
<dbReference type="GO" id="GO:0005975">
    <property type="term" value="P:carbohydrate metabolic process"/>
    <property type="evidence" value="ECO:0007669"/>
    <property type="project" value="InterPro"/>
</dbReference>
<proteinExistence type="inferred from homology"/>
<dbReference type="RefSeq" id="WP_089759579.1">
    <property type="nucleotide sequence ID" value="NZ_BKAT01000005.1"/>
</dbReference>
<keyword evidence="5" id="KW-0119">Carbohydrate metabolism</keyword>
<keyword evidence="8" id="KW-1185">Reference proteome</keyword>
<sequence length="391" mass="44604">MNADQWLEITAARDAAIRVLLHNVKGPVEGLPRTAGWGYPEPYTRDLLISFFGVATSGNEVLMASIRRVLETLAQNQTPHGHIASLVHDKEDLGASDSTPLFLLITGMYRNLTSEKDFLNEAVERSLRWMEYQSPSDRVLVAQQPTSDWRDEQWVLGYGLFVNTLVYGYLKALGNHSRAALVKKAMSRFTITAGVQHRYVHEGLVVKKKPYYALWSYKVLSSERFDLLGNSLAILTGLASPSRAEEMINWIEEECKALKENDLLAVNLPPNFFPYTKPGDFDWHERYKSFNLPGDYHNGGIWPFICGFYVAALVAARKYKLAEEKLRELTALNKLVNCREVDYGFNEWIKAQDGKAKGQDWQTWSAAMYIYAVKCVEERRTPFFEELRVSV</sequence>
<evidence type="ECO:0000313" key="8">
    <source>
        <dbReference type="Proteomes" id="UP000199656"/>
    </source>
</evidence>